<dbReference type="EMBL" id="DVNH01000016">
    <property type="protein sequence ID" value="HIU51392.1"/>
    <property type="molecule type" value="Genomic_DNA"/>
</dbReference>
<proteinExistence type="predicted"/>
<dbReference type="Proteomes" id="UP000824093">
    <property type="component" value="Unassembled WGS sequence"/>
</dbReference>
<sequence length="73" mass="8215">MEKYATVEILYPTGKRVTFNHVALGTNFKFGTDAQYCHFCDKDGLWHFVQGAIVTVDEETPKDAEFASEEAVP</sequence>
<organism evidence="1 2">
    <name type="scientific">Candidatus Merdicola faecigallinarum</name>
    <dbReference type="NCBI Taxonomy" id="2840862"/>
    <lineage>
        <taxon>Bacteria</taxon>
        <taxon>Bacillati</taxon>
        <taxon>Bacillota</taxon>
        <taxon>Clostridia</taxon>
        <taxon>Candidatus Merdicola</taxon>
    </lineage>
</organism>
<gene>
    <name evidence="1" type="ORF">IAB70_02015</name>
</gene>
<reference evidence="1" key="1">
    <citation type="submission" date="2020-10" db="EMBL/GenBank/DDBJ databases">
        <authorList>
            <person name="Gilroy R."/>
        </authorList>
    </citation>
    <scope>NUCLEOTIDE SEQUENCE</scope>
    <source>
        <strain evidence="1">CHK195-15760</strain>
    </source>
</reference>
<dbReference type="AlphaFoldDB" id="A0A9D1M0M4"/>
<protein>
    <submittedName>
        <fullName evidence="1">Uncharacterized protein</fullName>
    </submittedName>
</protein>
<evidence type="ECO:0000313" key="2">
    <source>
        <dbReference type="Proteomes" id="UP000824093"/>
    </source>
</evidence>
<evidence type="ECO:0000313" key="1">
    <source>
        <dbReference type="EMBL" id="HIU51392.1"/>
    </source>
</evidence>
<comment type="caution">
    <text evidence="1">The sequence shown here is derived from an EMBL/GenBank/DDBJ whole genome shotgun (WGS) entry which is preliminary data.</text>
</comment>
<name>A0A9D1M0M4_9FIRM</name>
<accession>A0A9D1M0M4</accession>
<reference evidence="1" key="2">
    <citation type="journal article" date="2021" name="PeerJ">
        <title>Extensive microbial diversity within the chicken gut microbiome revealed by metagenomics and culture.</title>
        <authorList>
            <person name="Gilroy R."/>
            <person name="Ravi A."/>
            <person name="Getino M."/>
            <person name="Pursley I."/>
            <person name="Horton D.L."/>
            <person name="Alikhan N.F."/>
            <person name="Baker D."/>
            <person name="Gharbi K."/>
            <person name="Hall N."/>
            <person name="Watson M."/>
            <person name="Adriaenssens E.M."/>
            <person name="Foster-Nyarko E."/>
            <person name="Jarju S."/>
            <person name="Secka A."/>
            <person name="Antonio M."/>
            <person name="Oren A."/>
            <person name="Chaudhuri R.R."/>
            <person name="La Ragione R."/>
            <person name="Hildebrand F."/>
            <person name="Pallen M.J."/>
        </authorList>
    </citation>
    <scope>NUCLEOTIDE SEQUENCE</scope>
    <source>
        <strain evidence="1">CHK195-15760</strain>
    </source>
</reference>